<dbReference type="ExpressionAtlas" id="A5B7W1">
    <property type="expression patterns" value="baseline and differential"/>
</dbReference>
<dbReference type="GO" id="GO:0016887">
    <property type="term" value="F:ATP hydrolysis activity"/>
    <property type="evidence" value="ECO:0007669"/>
    <property type="project" value="InterPro"/>
</dbReference>
<accession>A5B7W1</accession>
<dbReference type="Gene3D" id="3.40.50.300">
    <property type="entry name" value="P-loop containing nucleotide triphosphate hydrolases"/>
    <property type="match status" value="1"/>
</dbReference>
<dbReference type="SUPFAM" id="SSF52540">
    <property type="entry name" value="P-loop containing nucleoside triphosphate hydrolases"/>
    <property type="match status" value="1"/>
</dbReference>
<dbReference type="InterPro" id="IPR038729">
    <property type="entry name" value="Rad50/SbcC_AAA"/>
</dbReference>
<reference evidence="5" key="1">
    <citation type="journal article" date="2007" name="PLoS ONE">
        <title>The first genome sequence of an elite grapevine cultivar (Pinot noir Vitis vinifera L.): coping with a highly heterozygous genome.</title>
        <authorList>
            <person name="Velasco R."/>
            <person name="Zharkikh A."/>
            <person name="Troggio M."/>
            <person name="Cartwright D.A."/>
            <person name="Cestaro A."/>
            <person name="Pruss D."/>
            <person name="Pindo M."/>
            <person name="FitzGerald L.M."/>
            <person name="Vezzulli S."/>
            <person name="Reid J."/>
            <person name="Malacarne G."/>
            <person name="Iliev D."/>
            <person name="Coppola G."/>
            <person name="Wardell B."/>
            <person name="Micheletti D."/>
            <person name="Macalma T."/>
            <person name="Facci M."/>
            <person name="Mitchell J.T."/>
            <person name="Perazzolli M."/>
            <person name="Eldredge G."/>
            <person name="Gatto P."/>
            <person name="Oyzerski R."/>
            <person name="Moretto M."/>
            <person name="Gutin N."/>
            <person name="Stefanini M."/>
            <person name="Chen Y."/>
            <person name="Segala C."/>
            <person name="Davenport C."/>
            <person name="Dematte L."/>
            <person name="Mraz A."/>
            <person name="Battilana J."/>
            <person name="Stormo K."/>
            <person name="Costa F."/>
            <person name="Tao Q."/>
            <person name="Si-Ammour A."/>
            <person name="Harkins T."/>
            <person name="Lackey A."/>
            <person name="Perbost C."/>
            <person name="Taillon B."/>
            <person name="Stella A."/>
            <person name="Solovyev V."/>
            <person name="Fawcett J.A."/>
            <person name="Sterck L."/>
            <person name="Vandepoele K."/>
            <person name="Grando S.M."/>
            <person name="Toppo S."/>
            <person name="Moser C."/>
            <person name="Lanchbury J."/>
            <person name="Bogden R."/>
            <person name="Skolnick M."/>
            <person name="Sgaramella V."/>
            <person name="Bhatnagar S.K."/>
            <person name="Fontana P."/>
            <person name="Gutin A."/>
            <person name="Van de Peer Y."/>
            <person name="Salamini F."/>
            <person name="Viola R."/>
        </authorList>
    </citation>
    <scope>NUCLEOTIDE SEQUENCE</scope>
</reference>
<evidence type="ECO:0000256" key="2">
    <source>
        <dbReference type="ARBA" id="ARBA00018687"/>
    </source>
</evidence>
<feature type="domain" description="Rad50/SbcC-type AAA" evidence="4">
    <location>
        <begin position="26"/>
        <end position="117"/>
    </location>
</feature>
<keyword evidence="3" id="KW-0175">Coiled coil</keyword>
<evidence type="ECO:0000256" key="1">
    <source>
        <dbReference type="ARBA" id="ARBA00010171"/>
    </source>
</evidence>
<proteinExistence type="inferred from homology"/>
<evidence type="ECO:0000259" key="4">
    <source>
        <dbReference type="Pfam" id="PF13476"/>
    </source>
</evidence>
<evidence type="ECO:0000256" key="3">
    <source>
        <dbReference type="ARBA" id="ARBA00023054"/>
    </source>
</evidence>
<dbReference type="InterPro" id="IPR027417">
    <property type="entry name" value="P-loop_NTPase"/>
</dbReference>
<dbReference type="GO" id="GO:0006302">
    <property type="term" value="P:double-strand break repair"/>
    <property type="evidence" value="ECO:0007669"/>
    <property type="project" value="InterPro"/>
</dbReference>
<dbReference type="PANTHER" id="PTHR45916">
    <property type="entry name" value="STRUCTURAL MAINTENANCE OF CHROMOSOMES PROTEIN 5"/>
    <property type="match status" value="1"/>
</dbReference>
<sequence length="158" mass="17666">MAERRSKRPKITRGEDDYLPGNITEIELHNFMTFNDLKCKPGSRLNLVIGPNGSGKSSLVCAIALGLGGDPQLLGRASSIGAYVKRGEESGYIKISLRGDTEEEQITIMRKIDTRNKSEWLFNGKIFDLYTYVHVEKFMSSDLTHDIDSCVKIISFSC</sequence>
<name>A5B7W1_VITVI</name>
<evidence type="ECO:0000313" key="5">
    <source>
        <dbReference type="EMBL" id="CAN82944.1"/>
    </source>
</evidence>
<gene>
    <name evidence="5" type="ORF">VITISV_027872</name>
</gene>
<dbReference type="EMBL" id="AM449790">
    <property type="protein sequence ID" value="CAN82944.1"/>
    <property type="molecule type" value="Genomic_DNA"/>
</dbReference>
<protein>
    <recommendedName>
        <fullName evidence="2">Structural maintenance of chromosomes protein 5</fullName>
    </recommendedName>
</protein>
<comment type="similarity">
    <text evidence="1">Belongs to the SMC family. SMC5 subfamily.</text>
</comment>
<dbReference type="AlphaFoldDB" id="A5B7W1"/>
<dbReference type="Pfam" id="PF13476">
    <property type="entry name" value="AAA_23"/>
    <property type="match status" value="1"/>
</dbReference>
<dbReference type="PANTHER" id="PTHR45916:SF1">
    <property type="entry name" value="STRUCTURAL MAINTENANCE OF CHROMOSOMES PROTEIN 5"/>
    <property type="match status" value="1"/>
</dbReference>
<organism evidence="5">
    <name type="scientific">Vitis vinifera</name>
    <name type="common">Grape</name>
    <dbReference type="NCBI Taxonomy" id="29760"/>
    <lineage>
        <taxon>Eukaryota</taxon>
        <taxon>Viridiplantae</taxon>
        <taxon>Streptophyta</taxon>
        <taxon>Embryophyta</taxon>
        <taxon>Tracheophyta</taxon>
        <taxon>Spermatophyta</taxon>
        <taxon>Magnoliopsida</taxon>
        <taxon>eudicotyledons</taxon>
        <taxon>Gunneridae</taxon>
        <taxon>Pentapetalae</taxon>
        <taxon>rosids</taxon>
        <taxon>Vitales</taxon>
        <taxon>Vitaceae</taxon>
        <taxon>Viteae</taxon>
        <taxon>Vitis</taxon>
    </lineage>
</organism>